<evidence type="ECO:0000256" key="2">
    <source>
        <dbReference type="ARBA" id="ARBA00023002"/>
    </source>
</evidence>
<dbReference type="OrthoDB" id="5540862at2"/>
<feature type="domain" description="NmrA-like" evidence="3">
    <location>
        <begin position="7"/>
        <end position="256"/>
    </location>
</feature>
<dbReference type="CDD" id="cd05259">
    <property type="entry name" value="PCBER_SDR_a"/>
    <property type="match status" value="1"/>
</dbReference>
<evidence type="ECO:0000313" key="4">
    <source>
        <dbReference type="EMBL" id="QEM83773.1"/>
    </source>
</evidence>
<organism evidence="4 5">
    <name type="scientific">Halomonas binhaiensis</name>
    <dbReference type="NCBI Taxonomy" id="2562282"/>
    <lineage>
        <taxon>Bacteria</taxon>
        <taxon>Pseudomonadati</taxon>
        <taxon>Pseudomonadota</taxon>
        <taxon>Gammaproteobacteria</taxon>
        <taxon>Oceanospirillales</taxon>
        <taxon>Halomonadaceae</taxon>
        <taxon>Halomonas</taxon>
    </lineage>
</organism>
<dbReference type="PANTHER" id="PTHR47706">
    <property type="entry name" value="NMRA-LIKE FAMILY PROTEIN"/>
    <property type="match status" value="1"/>
</dbReference>
<dbReference type="KEGG" id="hbh:E4T21_21020"/>
<dbReference type="Gene3D" id="3.90.25.10">
    <property type="entry name" value="UDP-galactose 4-epimerase, domain 1"/>
    <property type="match status" value="1"/>
</dbReference>
<name>A0A5C1NMM9_9GAMM</name>
<dbReference type="GO" id="GO:0016491">
    <property type="term" value="F:oxidoreductase activity"/>
    <property type="evidence" value="ECO:0007669"/>
    <property type="project" value="UniProtKB-KW"/>
</dbReference>
<dbReference type="PANTHER" id="PTHR47706:SF6">
    <property type="entry name" value="NMRA-LIKE FAMILY PROTEIN (AFU_ORTHOLOGUE AFUA_6G00280)"/>
    <property type="match status" value="1"/>
</dbReference>
<proteinExistence type="predicted"/>
<reference evidence="4" key="1">
    <citation type="submission" date="2021-02" db="EMBL/GenBank/DDBJ databases">
        <title>Strain Y2R2, a novel species of the genus Halomonas.</title>
        <authorList>
            <person name="Huang H."/>
        </authorList>
    </citation>
    <scope>NUCLEOTIDE SEQUENCE</scope>
    <source>
        <strain evidence="4">Y2R2</strain>
    </source>
</reference>
<dbReference type="InterPro" id="IPR051609">
    <property type="entry name" value="NmrA/Isoflavone_reductase-like"/>
</dbReference>
<gene>
    <name evidence="4" type="ORF">E4T21_21020</name>
</gene>
<evidence type="ECO:0000259" key="3">
    <source>
        <dbReference type="Pfam" id="PF05368"/>
    </source>
</evidence>
<dbReference type="Proteomes" id="UP000324285">
    <property type="component" value="Chromosome"/>
</dbReference>
<accession>A0A5C1NMM9</accession>
<keyword evidence="1" id="KW-0521">NADP</keyword>
<evidence type="ECO:0000256" key="1">
    <source>
        <dbReference type="ARBA" id="ARBA00022857"/>
    </source>
</evidence>
<dbReference type="AlphaFoldDB" id="A0A5C1NMM9"/>
<dbReference type="InterPro" id="IPR045312">
    <property type="entry name" value="PCBER-like"/>
</dbReference>
<sequence>MNRTDKQDAILVLGAGELGLEVLRHLANHARDHHATRVHVLLRPSTIETTEPIKRREIDELRALNIEVVPGDIVSTEKDALAALLAPYDTVISCIGFSAGRGTQTKITAAVLQAGVKRYIPWQFGVDYDAIGRGSAQDVFDEQLDVRDMLRAQSHTEWLIVATGMFTSFLFEPAFDVVDLEKGEVHALGSWDNQVTVTTPEDIEHLTAAILLHEPRFKNETVFVAGDTVSYGKLADELERQLDRTFKREAWSIPQLNDALKADPDNNLLKYRAVFAAGVGVAWPKEATFNHHQGFETVDVPAWIRHNLIER</sequence>
<dbReference type="InterPro" id="IPR036291">
    <property type="entry name" value="NAD(P)-bd_dom_sf"/>
</dbReference>
<dbReference type="Pfam" id="PF05368">
    <property type="entry name" value="NmrA"/>
    <property type="match status" value="1"/>
</dbReference>
<dbReference type="EMBL" id="CP038437">
    <property type="protein sequence ID" value="QEM83773.1"/>
    <property type="molecule type" value="Genomic_DNA"/>
</dbReference>
<dbReference type="RefSeq" id="WP_149286893.1">
    <property type="nucleotide sequence ID" value="NZ_CP038437.2"/>
</dbReference>
<keyword evidence="2" id="KW-0560">Oxidoreductase</keyword>
<keyword evidence="5" id="KW-1185">Reference proteome</keyword>
<dbReference type="InterPro" id="IPR008030">
    <property type="entry name" value="NmrA-like"/>
</dbReference>
<evidence type="ECO:0000313" key="5">
    <source>
        <dbReference type="Proteomes" id="UP000324285"/>
    </source>
</evidence>
<protein>
    <submittedName>
        <fullName evidence="4">Aromatic alcohol reductase</fullName>
    </submittedName>
</protein>
<dbReference type="SUPFAM" id="SSF51735">
    <property type="entry name" value="NAD(P)-binding Rossmann-fold domains"/>
    <property type="match status" value="1"/>
</dbReference>
<dbReference type="Gene3D" id="3.40.50.720">
    <property type="entry name" value="NAD(P)-binding Rossmann-like Domain"/>
    <property type="match status" value="1"/>
</dbReference>